<name>A0AA35WTC3_GEOBA</name>
<evidence type="ECO:0000313" key="2">
    <source>
        <dbReference type="EMBL" id="CAI8025797.1"/>
    </source>
</evidence>
<reference evidence="2" key="1">
    <citation type="submission" date="2023-03" db="EMBL/GenBank/DDBJ databases">
        <authorList>
            <person name="Steffen K."/>
            <person name="Cardenas P."/>
        </authorList>
    </citation>
    <scope>NUCLEOTIDE SEQUENCE</scope>
</reference>
<gene>
    <name evidence="2" type="ORF">GBAR_LOCUS14877</name>
</gene>
<keyword evidence="1" id="KW-1133">Transmembrane helix</keyword>
<accession>A0AA35WTC3</accession>
<sequence length="141" mass="15254">MVQKIIASSRTSGSSARAPPAVRRGAGDILVAEYLNFLFVWITRVLPLVFGSSFWIAGPRPAGAYSEHEPVRVAKPVVVATVDRDARRVFVGGSFRCSFVCGELPAGLRVQVREVPEGVVGAQGHVTSVQPRQELLGRRWG</sequence>
<dbReference type="AlphaFoldDB" id="A0AA35WTC3"/>
<organism evidence="2 3">
    <name type="scientific">Geodia barretti</name>
    <name type="common">Barrett's horny sponge</name>
    <dbReference type="NCBI Taxonomy" id="519541"/>
    <lineage>
        <taxon>Eukaryota</taxon>
        <taxon>Metazoa</taxon>
        <taxon>Porifera</taxon>
        <taxon>Demospongiae</taxon>
        <taxon>Heteroscleromorpha</taxon>
        <taxon>Tetractinellida</taxon>
        <taxon>Astrophorina</taxon>
        <taxon>Geodiidae</taxon>
        <taxon>Geodia</taxon>
    </lineage>
</organism>
<dbReference type="EMBL" id="CASHTH010002181">
    <property type="protein sequence ID" value="CAI8025797.1"/>
    <property type="molecule type" value="Genomic_DNA"/>
</dbReference>
<evidence type="ECO:0000313" key="3">
    <source>
        <dbReference type="Proteomes" id="UP001174909"/>
    </source>
</evidence>
<comment type="caution">
    <text evidence="2">The sequence shown here is derived from an EMBL/GenBank/DDBJ whole genome shotgun (WGS) entry which is preliminary data.</text>
</comment>
<protein>
    <submittedName>
        <fullName evidence="2">Uncharacterized protein</fullName>
    </submittedName>
</protein>
<keyword evidence="3" id="KW-1185">Reference proteome</keyword>
<proteinExistence type="predicted"/>
<keyword evidence="1" id="KW-0472">Membrane</keyword>
<keyword evidence="1" id="KW-0812">Transmembrane</keyword>
<evidence type="ECO:0000256" key="1">
    <source>
        <dbReference type="SAM" id="Phobius"/>
    </source>
</evidence>
<dbReference type="Proteomes" id="UP001174909">
    <property type="component" value="Unassembled WGS sequence"/>
</dbReference>
<feature type="transmembrane region" description="Helical" evidence="1">
    <location>
        <begin position="34"/>
        <end position="57"/>
    </location>
</feature>